<evidence type="ECO:0000259" key="10">
    <source>
        <dbReference type="PROSITE" id="PS52029"/>
    </source>
</evidence>
<dbReference type="InterPro" id="IPR005490">
    <property type="entry name" value="LD_TPept_cat_dom"/>
</dbReference>
<dbReference type="GO" id="GO:0018104">
    <property type="term" value="P:peptidoglycan-protein cross-linking"/>
    <property type="evidence" value="ECO:0007669"/>
    <property type="project" value="TreeGrafter"/>
</dbReference>
<dbReference type="InterPro" id="IPR050979">
    <property type="entry name" value="LD-transpeptidase"/>
</dbReference>
<reference evidence="11" key="1">
    <citation type="submission" date="2020-07" db="EMBL/GenBank/DDBJ databases">
        <title>Vallitalea pronyensis genome.</title>
        <authorList>
            <person name="Postec A."/>
        </authorList>
    </citation>
    <scope>NUCLEOTIDE SEQUENCE</scope>
    <source>
        <strain evidence="11">FatNI3</strain>
    </source>
</reference>
<dbReference type="GO" id="GO:0005576">
    <property type="term" value="C:extracellular region"/>
    <property type="evidence" value="ECO:0007669"/>
    <property type="project" value="TreeGrafter"/>
</dbReference>
<dbReference type="InterPro" id="IPR036366">
    <property type="entry name" value="PGBDSf"/>
</dbReference>
<dbReference type="Proteomes" id="UP000683246">
    <property type="component" value="Chromosome"/>
</dbReference>
<dbReference type="EMBL" id="CP058649">
    <property type="protein sequence ID" value="QUI24593.1"/>
    <property type="molecule type" value="Genomic_DNA"/>
</dbReference>
<keyword evidence="6 9" id="KW-0133">Cell shape</keyword>
<dbReference type="Pfam" id="PF03734">
    <property type="entry name" value="YkuD"/>
    <property type="match status" value="1"/>
</dbReference>
<dbReference type="GO" id="GO:0071555">
    <property type="term" value="P:cell wall organization"/>
    <property type="evidence" value="ECO:0007669"/>
    <property type="project" value="UniProtKB-UniRule"/>
</dbReference>
<keyword evidence="4" id="KW-0808">Transferase</keyword>
<dbReference type="Gene3D" id="2.40.440.10">
    <property type="entry name" value="L,D-transpeptidase catalytic domain-like"/>
    <property type="match status" value="1"/>
</dbReference>
<dbReference type="Gene3D" id="1.10.101.10">
    <property type="entry name" value="PGBD-like superfamily/PGBD"/>
    <property type="match status" value="1"/>
</dbReference>
<evidence type="ECO:0000256" key="1">
    <source>
        <dbReference type="ARBA" id="ARBA00004752"/>
    </source>
</evidence>
<keyword evidence="5" id="KW-0378">Hydrolase</keyword>
<evidence type="ECO:0000256" key="7">
    <source>
        <dbReference type="ARBA" id="ARBA00022984"/>
    </source>
</evidence>
<dbReference type="AlphaFoldDB" id="A0A8J8MNS1"/>
<feature type="active site" description="Proton donor/acceptor" evidence="9">
    <location>
        <position position="111"/>
    </location>
</feature>
<evidence type="ECO:0000313" key="12">
    <source>
        <dbReference type="Proteomes" id="UP000683246"/>
    </source>
</evidence>
<evidence type="ECO:0000256" key="9">
    <source>
        <dbReference type="PROSITE-ProRule" id="PRU01373"/>
    </source>
</evidence>
<dbReference type="PANTHER" id="PTHR30582:SF24">
    <property type="entry name" value="L,D-TRANSPEPTIDASE ERFK_SRFK-RELATED"/>
    <property type="match status" value="1"/>
</dbReference>
<evidence type="ECO:0000256" key="3">
    <source>
        <dbReference type="ARBA" id="ARBA00022676"/>
    </source>
</evidence>
<dbReference type="PROSITE" id="PS52029">
    <property type="entry name" value="LD_TPASE"/>
    <property type="match status" value="1"/>
</dbReference>
<proteinExistence type="inferred from homology"/>
<evidence type="ECO:0000313" key="11">
    <source>
        <dbReference type="EMBL" id="QUI24593.1"/>
    </source>
</evidence>
<dbReference type="UniPathway" id="UPA00219"/>
<keyword evidence="12" id="KW-1185">Reference proteome</keyword>
<dbReference type="InterPro" id="IPR038063">
    <property type="entry name" value="Transpep_catalytic_dom"/>
</dbReference>
<dbReference type="SUPFAM" id="SSF47090">
    <property type="entry name" value="PGBD-like"/>
    <property type="match status" value="1"/>
</dbReference>
<dbReference type="GO" id="GO:0016757">
    <property type="term" value="F:glycosyltransferase activity"/>
    <property type="evidence" value="ECO:0007669"/>
    <property type="project" value="UniProtKB-KW"/>
</dbReference>
<dbReference type="PANTHER" id="PTHR30582">
    <property type="entry name" value="L,D-TRANSPEPTIDASE"/>
    <property type="match status" value="1"/>
</dbReference>
<gene>
    <name evidence="11" type="ORF">HZI73_20805</name>
</gene>
<comment type="pathway">
    <text evidence="1 9">Cell wall biogenesis; peptidoglycan biosynthesis.</text>
</comment>
<dbReference type="Pfam" id="PF01471">
    <property type="entry name" value="PG_binding_1"/>
    <property type="match status" value="1"/>
</dbReference>
<accession>A0A8J8MNS1</accession>
<protein>
    <submittedName>
        <fullName evidence="11">L,D-transpeptidase family protein</fullName>
    </submittedName>
</protein>
<comment type="similarity">
    <text evidence="2">Belongs to the YkuD family.</text>
</comment>
<dbReference type="CDD" id="cd16913">
    <property type="entry name" value="YkuD_like"/>
    <property type="match status" value="1"/>
</dbReference>
<dbReference type="KEGG" id="vpy:HZI73_20805"/>
<feature type="active site" description="Nucleophile" evidence="9">
    <location>
        <position position="127"/>
    </location>
</feature>
<dbReference type="SUPFAM" id="SSF141523">
    <property type="entry name" value="L,D-transpeptidase catalytic domain-like"/>
    <property type="match status" value="1"/>
</dbReference>
<evidence type="ECO:0000256" key="8">
    <source>
        <dbReference type="ARBA" id="ARBA00023316"/>
    </source>
</evidence>
<evidence type="ECO:0000256" key="5">
    <source>
        <dbReference type="ARBA" id="ARBA00022801"/>
    </source>
</evidence>
<dbReference type="RefSeq" id="WP_212695285.1">
    <property type="nucleotide sequence ID" value="NZ_CP058649.1"/>
</dbReference>
<dbReference type="InterPro" id="IPR036365">
    <property type="entry name" value="PGBD-like_sf"/>
</dbReference>
<name>A0A8J8MNS1_9FIRM</name>
<sequence>MRYTCIKIILCVILAILVANLICLKRTDDHLLAVFFNQNNNPYFIHVDLDTYKMYVFKDNEIYKEYPVSGGKPSTPSPLGTWNIVSKANWGEGFGGSWMGLNVPWGKYGIHGTDEPWSIGKPLSKGCIRMYNKEVKELKKYIPYGTKVTIVKGPYGPFGDGFRTLKPGDTGSDVYAIQLRLQELGYDIGWVDGKYGEHMKSIIFKFEDDQGIPRTFYITESLYEKLGFTMSE</sequence>
<keyword evidence="8 9" id="KW-0961">Cell wall biogenesis/degradation</keyword>
<evidence type="ECO:0000256" key="2">
    <source>
        <dbReference type="ARBA" id="ARBA00005992"/>
    </source>
</evidence>
<keyword evidence="3" id="KW-0328">Glycosyltransferase</keyword>
<evidence type="ECO:0000256" key="6">
    <source>
        <dbReference type="ARBA" id="ARBA00022960"/>
    </source>
</evidence>
<dbReference type="GO" id="GO:0071972">
    <property type="term" value="F:peptidoglycan L,D-transpeptidase activity"/>
    <property type="evidence" value="ECO:0007669"/>
    <property type="project" value="TreeGrafter"/>
</dbReference>
<keyword evidence="7 9" id="KW-0573">Peptidoglycan synthesis</keyword>
<dbReference type="GO" id="GO:0008360">
    <property type="term" value="P:regulation of cell shape"/>
    <property type="evidence" value="ECO:0007669"/>
    <property type="project" value="UniProtKB-UniRule"/>
</dbReference>
<dbReference type="InterPro" id="IPR002477">
    <property type="entry name" value="Peptidoglycan-bd-like"/>
</dbReference>
<feature type="domain" description="L,D-TPase catalytic" evidence="10">
    <location>
        <begin position="43"/>
        <end position="151"/>
    </location>
</feature>
<evidence type="ECO:0000256" key="4">
    <source>
        <dbReference type="ARBA" id="ARBA00022679"/>
    </source>
</evidence>
<organism evidence="11 12">
    <name type="scientific">Vallitalea pronyensis</name>
    <dbReference type="NCBI Taxonomy" id="1348613"/>
    <lineage>
        <taxon>Bacteria</taxon>
        <taxon>Bacillati</taxon>
        <taxon>Bacillota</taxon>
        <taxon>Clostridia</taxon>
        <taxon>Lachnospirales</taxon>
        <taxon>Vallitaleaceae</taxon>
        <taxon>Vallitalea</taxon>
    </lineage>
</organism>